<dbReference type="Proteomes" id="UP001145072">
    <property type="component" value="Unassembled WGS sequence"/>
</dbReference>
<keyword evidence="2" id="KW-0479">Metal-binding</keyword>
<comment type="caution">
    <text evidence="6">The sequence shown here is derived from an EMBL/GenBank/DDBJ whole genome shotgun (WGS) entry which is preliminary data.</text>
</comment>
<dbReference type="GO" id="GO:0006152">
    <property type="term" value="P:purine nucleoside catabolic process"/>
    <property type="evidence" value="ECO:0007669"/>
    <property type="project" value="TreeGrafter"/>
</dbReference>
<organism evidence="6 7">
    <name type="scientific">Aquibacillus koreensis</name>
    <dbReference type="NCBI Taxonomy" id="279446"/>
    <lineage>
        <taxon>Bacteria</taxon>
        <taxon>Bacillati</taxon>
        <taxon>Bacillota</taxon>
        <taxon>Bacilli</taxon>
        <taxon>Bacillales</taxon>
        <taxon>Bacillaceae</taxon>
        <taxon>Aquibacillus</taxon>
    </lineage>
</organism>
<keyword evidence="4" id="KW-0862">Zinc</keyword>
<evidence type="ECO:0000259" key="5">
    <source>
        <dbReference type="PROSITE" id="PS51747"/>
    </source>
</evidence>
<dbReference type="RefSeq" id="WP_259870503.1">
    <property type="nucleotide sequence ID" value="NZ_JAMQJZ010000019.1"/>
</dbReference>
<dbReference type="PANTHER" id="PTHR11079:SF161">
    <property type="entry name" value="CMP_DCMP-TYPE DEAMINASE DOMAIN-CONTAINING PROTEIN"/>
    <property type="match status" value="1"/>
</dbReference>
<evidence type="ECO:0000256" key="4">
    <source>
        <dbReference type="ARBA" id="ARBA00022833"/>
    </source>
</evidence>
<dbReference type="PANTHER" id="PTHR11079">
    <property type="entry name" value="CYTOSINE DEAMINASE FAMILY MEMBER"/>
    <property type="match status" value="1"/>
</dbReference>
<dbReference type="InterPro" id="IPR016193">
    <property type="entry name" value="Cytidine_deaminase-like"/>
</dbReference>
<proteinExistence type="inferred from homology"/>
<dbReference type="EMBL" id="JAMQJZ010000019">
    <property type="protein sequence ID" value="MDC3422340.1"/>
    <property type="molecule type" value="Genomic_DNA"/>
</dbReference>
<evidence type="ECO:0000256" key="1">
    <source>
        <dbReference type="ARBA" id="ARBA00006576"/>
    </source>
</evidence>
<name>A0A9X3WNW0_9BACI</name>
<evidence type="ECO:0000256" key="2">
    <source>
        <dbReference type="ARBA" id="ARBA00022723"/>
    </source>
</evidence>
<dbReference type="PROSITE" id="PS51747">
    <property type="entry name" value="CYT_DCMP_DEAMINASES_2"/>
    <property type="match status" value="1"/>
</dbReference>
<evidence type="ECO:0000313" key="7">
    <source>
        <dbReference type="Proteomes" id="UP001145072"/>
    </source>
</evidence>
<dbReference type="GO" id="GO:0008270">
    <property type="term" value="F:zinc ion binding"/>
    <property type="evidence" value="ECO:0007669"/>
    <property type="project" value="InterPro"/>
</dbReference>
<comment type="similarity">
    <text evidence="1">Belongs to the cytidine and deoxycytidylate deaminase family.</text>
</comment>
<dbReference type="Gene3D" id="3.40.140.10">
    <property type="entry name" value="Cytidine Deaminase, domain 2"/>
    <property type="match status" value="1"/>
</dbReference>
<evidence type="ECO:0000313" key="6">
    <source>
        <dbReference type="EMBL" id="MDC3422340.1"/>
    </source>
</evidence>
<dbReference type="SUPFAM" id="SSF53927">
    <property type="entry name" value="Cytidine deaminase-like"/>
    <property type="match status" value="1"/>
</dbReference>
<protein>
    <submittedName>
        <fullName evidence="6">Nucleoside deaminase</fullName>
    </submittedName>
</protein>
<feature type="domain" description="CMP/dCMP-type deaminase" evidence="5">
    <location>
        <begin position="1"/>
        <end position="113"/>
    </location>
</feature>
<dbReference type="AlphaFoldDB" id="A0A9X3WNW0"/>
<dbReference type="InterPro" id="IPR016192">
    <property type="entry name" value="APOBEC/CMP_deaminase_Zn-bd"/>
</dbReference>
<evidence type="ECO:0000256" key="3">
    <source>
        <dbReference type="ARBA" id="ARBA00022801"/>
    </source>
</evidence>
<dbReference type="InterPro" id="IPR002125">
    <property type="entry name" value="CMP_dCMP_dom"/>
</dbReference>
<keyword evidence="7" id="KW-1185">Reference proteome</keyword>
<keyword evidence="3" id="KW-0378">Hydrolase</keyword>
<dbReference type="FunFam" id="3.40.140.10:FF:000011">
    <property type="entry name" value="tRNA-specific adenosine deaminase"/>
    <property type="match status" value="1"/>
</dbReference>
<gene>
    <name evidence="6" type="ORF">NC661_18470</name>
</gene>
<dbReference type="GO" id="GO:0047974">
    <property type="term" value="F:guanosine deaminase activity"/>
    <property type="evidence" value="ECO:0007669"/>
    <property type="project" value="TreeGrafter"/>
</dbReference>
<dbReference type="PROSITE" id="PS00903">
    <property type="entry name" value="CYT_DCMP_DEAMINASES_1"/>
    <property type="match status" value="1"/>
</dbReference>
<dbReference type="CDD" id="cd01285">
    <property type="entry name" value="nucleoside_deaminase"/>
    <property type="match status" value="1"/>
</dbReference>
<accession>A0A9X3WNW0</accession>
<sequence>MNNKLYLNQAIQLAVENVSNNGGPFGAVIINKQGEIIGRGQNRVTDCNDPTAHAEIQAIRQACENLQTFQLDTCTLYTSCEPCPMCLGAIYWARLEKVYYAADQNLAAASGFDDAFIYDEIAKHHEARSIPFHLLPLKEKVLPFKVWDQHTAKVEY</sequence>
<reference evidence="6" key="1">
    <citation type="submission" date="2022-06" db="EMBL/GenBank/DDBJ databases">
        <title>Aquibacillus sp. a new bacterium isolated from soil saline samples.</title>
        <authorList>
            <person name="Galisteo C."/>
            <person name="De La Haba R."/>
            <person name="Sanchez-Porro C."/>
            <person name="Ventosa A."/>
        </authorList>
    </citation>
    <scope>NUCLEOTIDE SEQUENCE</scope>
    <source>
        <strain evidence="6">JCM 12387</strain>
    </source>
</reference>
<dbReference type="Pfam" id="PF00383">
    <property type="entry name" value="dCMP_cyt_deam_1"/>
    <property type="match status" value="1"/>
</dbReference>